<evidence type="ECO:0000313" key="5">
    <source>
        <dbReference type="Proteomes" id="UP001224516"/>
    </source>
</evidence>
<reference evidence="4 5" key="1">
    <citation type="submission" date="2023-12" db="EMBL/GenBank/DDBJ databases">
        <title>Evaluation and characterization of a potential secondary metabolite violacein from indigenous Chromobacterium amazonense SAM215.</title>
        <authorList>
            <person name="Tarafdar M.R."/>
            <person name="Abedin S.M."/>
            <person name="Atiqua A."/>
            <person name="Saha A."/>
            <person name="Khan S.N."/>
        </authorList>
    </citation>
    <scope>NUCLEOTIDE SEQUENCE [LARGE SCALE GENOMIC DNA]</scope>
    <source>
        <strain evidence="4 5">SAM215</strain>
    </source>
</reference>
<dbReference type="InterPro" id="IPR004165">
    <property type="entry name" value="CoA_trans_fam_I"/>
</dbReference>
<dbReference type="RefSeq" id="WP_307910349.1">
    <property type="nucleotide sequence ID" value="NZ_JAVFJF020000007.1"/>
</dbReference>
<dbReference type="SUPFAM" id="SSF100950">
    <property type="entry name" value="NagB/RpiA/CoA transferase-like"/>
    <property type="match status" value="2"/>
</dbReference>
<evidence type="ECO:0000256" key="1">
    <source>
        <dbReference type="ARBA" id="ARBA00007154"/>
    </source>
</evidence>
<dbReference type="PANTHER" id="PTHR43293">
    <property type="entry name" value="ACETATE COA-TRANSFERASE YDIF"/>
    <property type="match status" value="1"/>
</dbReference>
<dbReference type="Gene3D" id="3.40.1080.10">
    <property type="entry name" value="Glutaconate Coenzyme A-transferase"/>
    <property type="match status" value="2"/>
</dbReference>
<comment type="catalytic activity">
    <reaction evidence="3">
        <text>an acyl-CoA + acetate = a carboxylate + acetyl-CoA</text>
        <dbReference type="Rhea" id="RHEA:13381"/>
        <dbReference type="ChEBI" id="CHEBI:29067"/>
        <dbReference type="ChEBI" id="CHEBI:30089"/>
        <dbReference type="ChEBI" id="CHEBI:57288"/>
        <dbReference type="ChEBI" id="CHEBI:58342"/>
        <dbReference type="EC" id="2.8.3.8"/>
    </reaction>
</comment>
<sequence length="507" mass="54218">MKVITATQAASLIEDGWWVVPGGFGCCGHPDSLSKALRKRFLETGRPRGLNLLFASGAGDKQARGLNAWALDGMLNRVIGGFWGFCPALVQMAREQRIEAHNWPQGVISKLFSSIASGSPGLLSKVGLGTFVDPRLEGGVIEGCHRPLVESVRFREEDYLFYPAPKVDCALLRGTVADAQGNISLSGETSYMDALSQALAARNSGGLVIVQVQSIDDKQLPPADVRIPGMLVDYVVLTEDSHPQTYGTPYDAAYTSNQAKQSAVEAVPPSLAKHLIVARAAEEMRKHDGAHINLGIGIPALLGAEARAQGWSDYTLSIESGLIGGIPDEGLAFGAVRNPDAILEQSALFDFYDGGGIDVAFLGFGEVDAMGNVNVSRFGGRLPGAGGFINISQTAKKVVFCGTLTTSGLTLEIRHGALHVRQEGRVRKFCPQVAQLTFSAEQAVERGQQVLYITERAVFSLEREGLMLRELAPGITPQQLRAAMDCPFHISNSLLDMNAVPMMAAAN</sequence>
<name>A0ABU8UYZ3_9NEIS</name>
<organism evidence="4 5">
    <name type="scientific">Chromobacterium amazonense</name>
    <dbReference type="NCBI Taxonomy" id="1382803"/>
    <lineage>
        <taxon>Bacteria</taxon>
        <taxon>Pseudomonadati</taxon>
        <taxon>Pseudomonadota</taxon>
        <taxon>Betaproteobacteria</taxon>
        <taxon>Neisseriales</taxon>
        <taxon>Chromobacteriaceae</taxon>
        <taxon>Chromobacterium</taxon>
    </lineage>
</organism>
<dbReference type="PIRSF" id="PIRSF000858">
    <property type="entry name" value="SCOT-t"/>
    <property type="match status" value="1"/>
</dbReference>
<dbReference type="InterPro" id="IPR037171">
    <property type="entry name" value="NagB/RpiA_transferase-like"/>
</dbReference>
<dbReference type="SMART" id="SM00882">
    <property type="entry name" value="CoA_trans"/>
    <property type="match status" value="2"/>
</dbReference>
<dbReference type="PROSITE" id="PS51257">
    <property type="entry name" value="PROKAR_LIPOPROTEIN"/>
    <property type="match status" value="1"/>
</dbReference>
<gene>
    <name evidence="4" type="ORF">QCL97_005225</name>
</gene>
<comment type="caution">
    <text evidence="4">The sequence shown here is derived from an EMBL/GenBank/DDBJ whole genome shotgun (WGS) entry which is preliminary data.</text>
</comment>
<dbReference type="InterPro" id="IPR014388">
    <property type="entry name" value="3-oxoacid_CoA-transferase"/>
</dbReference>
<proteinExistence type="inferred from homology"/>
<evidence type="ECO:0000313" key="4">
    <source>
        <dbReference type="EMBL" id="MEJ8674120.1"/>
    </source>
</evidence>
<keyword evidence="5" id="KW-1185">Reference proteome</keyword>
<evidence type="ECO:0000256" key="2">
    <source>
        <dbReference type="ARBA" id="ARBA00022679"/>
    </source>
</evidence>
<comment type="function">
    <text evidence="3">CoA transferase having broad substrate specificity for short-chain acyl-CoA thioesters with the activity decreasing when the length of the carboxylic acid chain exceeds four carbons.</text>
</comment>
<protein>
    <recommendedName>
        <fullName evidence="3">Acetate CoA-transferase YdiF</fullName>
        <ecNumber evidence="3">2.8.3.8</ecNumber>
    </recommendedName>
</protein>
<dbReference type="PANTHER" id="PTHR43293:SF1">
    <property type="entry name" value="ACETATE COA-TRANSFERASE YDIF"/>
    <property type="match status" value="1"/>
</dbReference>
<accession>A0ABU8UYZ3</accession>
<dbReference type="Proteomes" id="UP001224516">
    <property type="component" value="Unassembled WGS sequence"/>
</dbReference>
<dbReference type="EMBL" id="JAVFJF020000007">
    <property type="protein sequence ID" value="MEJ8674120.1"/>
    <property type="molecule type" value="Genomic_DNA"/>
</dbReference>
<keyword evidence="2 3" id="KW-0808">Transferase</keyword>
<dbReference type="Pfam" id="PF01144">
    <property type="entry name" value="CoA_trans"/>
    <property type="match status" value="1"/>
</dbReference>
<dbReference type="GO" id="GO:0016740">
    <property type="term" value="F:transferase activity"/>
    <property type="evidence" value="ECO:0007669"/>
    <property type="project" value="UniProtKB-KW"/>
</dbReference>
<evidence type="ECO:0000256" key="3">
    <source>
        <dbReference type="PIRNR" id="PIRNR000858"/>
    </source>
</evidence>
<comment type="similarity">
    <text evidence="1 3">Belongs to the 3-oxoacid CoA-transferase family.</text>
</comment>
<dbReference type="EC" id="2.8.3.8" evidence="3"/>